<keyword evidence="1" id="KW-0645">Protease</keyword>
<accession>A0A0F4QRU6</accession>
<evidence type="ECO:0000313" key="9">
    <source>
        <dbReference type="Proteomes" id="UP000033452"/>
    </source>
</evidence>
<keyword evidence="5" id="KW-0482">Metalloprotease</keyword>
<evidence type="ECO:0000259" key="7">
    <source>
        <dbReference type="PROSITE" id="PS50249"/>
    </source>
</evidence>
<name>A0A0F4QRU6_9GAMM</name>
<dbReference type="GO" id="GO:0046872">
    <property type="term" value="F:metal ion binding"/>
    <property type="evidence" value="ECO:0007669"/>
    <property type="project" value="UniProtKB-KW"/>
</dbReference>
<dbReference type="EMBL" id="JXYA01000020">
    <property type="protein sequence ID" value="KJZ09337.1"/>
    <property type="molecule type" value="Genomic_DNA"/>
</dbReference>
<evidence type="ECO:0000256" key="5">
    <source>
        <dbReference type="ARBA" id="ARBA00023049"/>
    </source>
</evidence>
<feature type="domain" description="MPN" evidence="7">
    <location>
        <begin position="102"/>
        <end position="224"/>
    </location>
</feature>
<comment type="caution">
    <text evidence="8">The sequence shown here is derived from an EMBL/GenBank/DDBJ whole genome shotgun (WGS) entry which is preliminary data.</text>
</comment>
<dbReference type="PANTHER" id="PTHR30471">
    <property type="entry name" value="DNA REPAIR PROTEIN RADC"/>
    <property type="match status" value="1"/>
</dbReference>
<dbReference type="GO" id="GO:0006508">
    <property type="term" value="P:proteolysis"/>
    <property type="evidence" value="ECO:0007669"/>
    <property type="project" value="UniProtKB-KW"/>
</dbReference>
<dbReference type="InterPro" id="IPR037518">
    <property type="entry name" value="MPN"/>
</dbReference>
<dbReference type="PANTHER" id="PTHR30471:SF3">
    <property type="entry name" value="UPF0758 PROTEIN YEES-RELATED"/>
    <property type="match status" value="1"/>
</dbReference>
<dbReference type="PATRIC" id="fig|43658.5.peg.2102"/>
<dbReference type="Gene3D" id="3.40.140.10">
    <property type="entry name" value="Cytidine Deaminase, domain 2"/>
    <property type="match status" value="1"/>
</dbReference>
<dbReference type="Proteomes" id="UP000033452">
    <property type="component" value="Unassembled WGS sequence"/>
</dbReference>
<dbReference type="RefSeq" id="WP_046004819.1">
    <property type="nucleotide sequence ID" value="NZ_JXYA01000020.1"/>
</dbReference>
<keyword evidence="2" id="KW-0479">Metal-binding</keyword>
<dbReference type="NCBIfam" id="NF000642">
    <property type="entry name" value="PRK00024.1"/>
    <property type="match status" value="1"/>
</dbReference>
<evidence type="ECO:0000313" key="8">
    <source>
        <dbReference type="EMBL" id="KJZ09337.1"/>
    </source>
</evidence>
<evidence type="ECO:0000256" key="2">
    <source>
        <dbReference type="ARBA" id="ARBA00022723"/>
    </source>
</evidence>
<keyword evidence="3" id="KW-0378">Hydrolase</keyword>
<dbReference type="AlphaFoldDB" id="A0A0F4QRU6"/>
<keyword evidence="4" id="KW-0862">Zinc</keyword>
<dbReference type="InterPro" id="IPR001405">
    <property type="entry name" value="UPF0758"/>
</dbReference>
<sequence length="224" mass="24482">MQLLAMPKAQRPRERLLTSGASALSDAELLAIFLRTGVAGMNAIELAQSLIEQSGSLQALMNVSCGEFCQFKGVGEAKYVQLQAVLELSRRYLLEDMVRDAQFGSPQAVSDYLKIQLKGLHHEVFMALFLDNQNRLIRDEVLFSGTINAASVYPREVVKAALKYNAAALIFAHNHPSGVAEPSEADKLITNKLQRALALVDIQVLDHLIVAGSCCLSFAQRGLL</sequence>
<dbReference type="InterPro" id="IPR010994">
    <property type="entry name" value="RuvA_2-like"/>
</dbReference>
<dbReference type="SUPFAM" id="SSF102712">
    <property type="entry name" value="JAB1/MPN domain"/>
    <property type="match status" value="1"/>
</dbReference>
<gene>
    <name evidence="8" type="ORF">TW77_09900</name>
</gene>
<reference evidence="8 9" key="1">
    <citation type="journal article" date="2015" name="BMC Genomics">
        <title>Genome mining reveals unlocked bioactive potential of marine Gram-negative bacteria.</title>
        <authorList>
            <person name="Machado H."/>
            <person name="Sonnenschein E.C."/>
            <person name="Melchiorsen J."/>
            <person name="Gram L."/>
        </authorList>
    </citation>
    <scope>NUCLEOTIDE SEQUENCE [LARGE SCALE GENOMIC DNA]</scope>
    <source>
        <strain evidence="8 9">S2471</strain>
    </source>
</reference>
<dbReference type="Pfam" id="PF20582">
    <property type="entry name" value="UPF0758_N"/>
    <property type="match status" value="1"/>
</dbReference>
<dbReference type="SUPFAM" id="SSF47781">
    <property type="entry name" value="RuvA domain 2-like"/>
    <property type="match status" value="1"/>
</dbReference>
<dbReference type="NCBIfam" id="TIGR00608">
    <property type="entry name" value="radc"/>
    <property type="match status" value="1"/>
</dbReference>
<dbReference type="OrthoDB" id="9804482at2"/>
<evidence type="ECO:0000256" key="4">
    <source>
        <dbReference type="ARBA" id="ARBA00022833"/>
    </source>
</evidence>
<dbReference type="CDD" id="cd08071">
    <property type="entry name" value="MPN_DUF2466"/>
    <property type="match status" value="1"/>
</dbReference>
<evidence type="ECO:0000256" key="6">
    <source>
        <dbReference type="RuleBase" id="RU003797"/>
    </source>
</evidence>
<keyword evidence="9" id="KW-1185">Reference proteome</keyword>
<proteinExistence type="inferred from homology"/>
<evidence type="ECO:0000256" key="3">
    <source>
        <dbReference type="ARBA" id="ARBA00022801"/>
    </source>
</evidence>
<dbReference type="InterPro" id="IPR020891">
    <property type="entry name" value="UPF0758_CS"/>
</dbReference>
<dbReference type="InterPro" id="IPR046778">
    <property type="entry name" value="UPF0758_N"/>
</dbReference>
<evidence type="ECO:0000256" key="1">
    <source>
        <dbReference type="ARBA" id="ARBA00022670"/>
    </source>
</evidence>
<comment type="similarity">
    <text evidence="6">Belongs to the UPF0758 family.</text>
</comment>
<dbReference type="Pfam" id="PF04002">
    <property type="entry name" value="RadC"/>
    <property type="match status" value="1"/>
</dbReference>
<organism evidence="8 9">
    <name type="scientific">Pseudoalteromonas rubra</name>
    <dbReference type="NCBI Taxonomy" id="43658"/>
    <lineage>
        <taxon>Bacteria</taxon>
        <taxon>Pseudomonadati</taxon>
        <taxon>Pseudomonadota</taxon>
        <taxon>Gammaproteobacteria</taxon>
        <taxon>Alteromonadales</taxon>
        <taxon>Pseudoalteromonadaceae</taxon>
        <taxon>Pseudoalteromonas</taxon>
    </lineage>
</organism>
<dbReference type="InterPro" id="IPR025657">
    <property type="entry name" value="RadC_JAB"/>
</dbReference>
<dbReference type="GO" id="GO:0008237">
    <property type="term" value="F:metallopeptidase activity"/>
    <property type="evidence" value="ECO:0007669"/>
    <property type="project" value="UniProtKB-KW"/>
</dbReference>
<dbReference type="PROSITE" id="PS50249">
    <property type="entry name" value="MPN"/>
    <property type="match status" value="1"/>
</dbReference>
<dbReference type="PROSITE" id="PS01302">
    <property type="entry name" value="UPF0758"/>
    <property type="match status" value="1"/>
</dbReference>
<protein>
    <recommendedName>
        <fullName evidence="7">MPN domain-containing protein</fullName>
    </recommendedName>
</protein>